<proteinExistence type="predicted"/>
<feature type="region of interest" description="Disordered" evidence="1">
    <location>
        <begin position="1"/>
        <end position="21"/>
    </location>
</feature>
<evidence type="ECO:0008006" key="5">
    <source>
        <dbReference type="Google" id="ProtNLM"/>
    </source>
</evidence>
<evidence type="ECO:0000313" key="4">
    <source>
        <dbReference type="Proteomes" id="UP000231878"/>
    </source>
</evidence>
<reference evidence="3 4" key="1">
    <citation type="submission" date="2017-11" db="EMBL/GenBank/DDBJ databases">
        <title>Molecular characterization of Burkholderia pseudomallei and closely related isolates from Vietnam.</title>
        <authorList>
            <person name="Ustinov D.V."/>
            <person name="Antonov A.S."/>
            <person name="Avdusheva E.F."/>
            <person name="Shpak I.M."/>
            <person name="Zakharova I.B."/>
            <person name="Thi L.A."/>
            <person name="Teteryatnikova N."/>
            <person name="Lopasteyskaya Y.A."/>
            <person name="Kuzyutina J.A."/>
            <person name="Ngo T.N."/>
            <person name="Victorov D.V."/>
        </authorList>
    </citation>
    <scope>NUCLEOTIDE SEQUENCE [LARGE SCALE GENOMIC DNA]</scope>
    <source>
        <strain evidence="3 4">V1512</strain>
    </source>
</reference>
<keyword evidence="2" id="KW-0812">Transmembrane</keyword>
<evidence type="ECO:0000256" key="2">
    <source>
        <dbReference type="SAM" id="Phobius"/>
    </source>
</evidence>
<feature type="compositionally biased region" description="Basic and acidic residues" evidence="1">
    <location>
        <begin position="1"/>
        <end position="13"/>
    </location>
</feature>
<dbReference type="Proteomes" id="UP000231878">
    <property type="component" value="Unassembled WGS sequence"/>
</dbReference>
<sequence>MADVRPARGEARARMRRPGSRARRVARRCRCVAAVAHAGQPMVERRVDTGGGSHGQSQSRRGWRQDMKKILVAMLALGVLIGVVAIVSICVAWTLADRLCY</sequence>
<keyword evidence="2" id="KW-1133">Transmembrane helix</keyword>
<protein>
    <recommendedName>
        <fullName evidence="5">Lipoprotein</fullName>
    </recommendedName>
</protein>
<dbReference type="AlphaFoldDB" id="A0AAX0U774"/>
<comment type="caution">
    <text evidence="3">The sequence shown here is derived from an EMBL/GenBank/DDBJ whole genome shotgun (WGS) entry which is preliminary data.</text>
</comment>
<keyword evidence="2" id="KW-0472">Membrane</keyword>
<evidence type="ECO:0000313" key="3">
    <source>
        <dbReference type="EMBL" id="PJO64015.1"/>
    </source>
</evidence>
<name>A0AAX0U774_BURPE</name>
<gene>
    <name evidence="3" type="ORF">CWD88_22525</name>
</gene>
<accession>A0AAX0U774</accession>
<feature type="transmembrane region" description="Helical" evidence="2">
    <location>
        <begin position="70"/>
        <end position="96"/>
    </location>
</feature>
<feature type="region of interest" description="Disordered" evidence="1">
    <location>
        <begin position="43"/>
        <end position="62"/>
    </location>
</feature>
<organism evidence="3 4">
    <name type="scientific">Burkholderia pseudomallei</name>
    <name type="common">Pseudomonas pseudomallei</name>
    <dbReference type="NCBI Taxonomy" id="28450"/>
    <lineage>
        <taxon>Bacteria</taxon>
        <taxon>Pseudomonadati</taxon>
        <taxon>Pseudomonadota</taxon>
        <taxon>Betaproteobacteria</taxon>
        <taxon>Burkholderiales</taxon>
        <taxon>Burkholderiaceae</taxon>
        <taxon>Burkholderia</taxon>
        <taxon>pseudomallei group</taxon>
    </lineage>
</organism>
<evidence type="ECO:0000256" key="1">
    <source>
        <dbReference type="SAM" id="MobiDB-lite"/>
    </source>
</evidence>
<dbReference type="EMBL" id="PHRB01000025">
    <property type="protein sequence ID" value="PJO64015.1"/>
    <property type="molecule type" value="Genomic_DNA"/>
</dbReference>